<dbReference type="GO" id="GO:0031505">
    <property type="term" value="P:fungal-type cell wall organization"/>
    <property type="evidence" value="ECO:0007669"/>
    <property type="project" value="TreeGrafter"/>
</dbReference>
<dbReference type="PANTHER" id="PTHR28019">
    <property type="entry name" value="CELL MEMBRANE PROTEIN YLR413W-RELATED"/>
    <property type="match status" value="1"/>
</dbReference>
<feature type="transmembrane region" description="Helical" evidence="2">
    <location>
        <begin position="160"/>
        <end position="183"/>
    </location>
</feature>
<evidence type="ECO:0000256" key="2">
    <source>
        <dbReference type="SAM" id="Phobius"/>
    </source>
</evidence>
<dbReference type="AlphaFoldDB" id="A0A8H7E3R7"/>
<gene>
    <name evidence="3" type="ORF">GJ744_009417</name>
</gene>
<dbReference type="InterPro" id="IPR009571">
    <property type="entry name" value="SUR7/Rim9-like_fungi"/>
</dbReference>
<evidence type="ECO:0000256" key="1">
    <source>
        <dbReference type="SAM" id="MobiDB-lite"/>
    </source>
</evidence>
<dbReference type="Pfam" id="PF06687">
    <property type="entry name" value="SUR7"/>
    <property type="match status" value="1"/>
</dbReference>
<dbReference type="OrthoDB" id="2327445at2759"/>
<evidence type="ECO:0000313" key="3">
    <source>
        <dbReference type="EMBL" id="KAF7508272.1"/>
    </source>
</evidence>
<proteinExistence type="predicted"/>
<evidence type="ECO:0000313" key="4">
    <source>
        <dbReference type="Proteomes" id="UP000606974"/>
    </source>
</evidence>
<reference evidence="3" key="1">
    <citation type="submission" date="2020-02" db="EMBL/GenBank/DDBJ databases">
        <authorList>
            <person name="Palmer J.M."/>
        </authorList>
    </citation>
    <scope>NUCLEOTIDE SEQUENCE</scope>
    <source>
        <strain evidence="3">EPUS1.4</strain>
        <tissue evidence="3">Thallus</tissue>
    </source>
</reference>
<feature type="transmembrane region" description="Helical" evidence="2">
    <location>
        <begin position="29"/>
        <end position="54"/>
    </location>
</feature>
<dbReference type="PANTHER" id="PTHR28019:SF2">
    <property type="entry name" value="CELL MEMBRANE PROTEIN YLR413W-RELATED"/>
    <property type="match status" value="1"/>
</dbReference>
<feature type="transmembrane region" description="Helical" evidence="2">
    <location>
        <begin position="248"/>
        <end position="275"/>
    </location>
</feature>
<name>A0A8H7E3R7_9EURO</name>
<dbReference type="GO" id="GO:0005886">
    <property type="term" value="C:plasma membrane"/>
    <property type="evidence" value="ECO:0007669"/>
    <property type="project" value="InterPro"/>
</dbReference>
<keyword evidence="2" id="KW-1133">Transmembrane helix</keyword>
<sequence length="321" mass="35651">MAVFDRRKASTSPDSDDARPSTKAKQSHILLRIFTSICHLLALVFLILVCIGNLNSRPVLRSTYFLKIDLANIIPRSVPNAVLINSIARSIGLHDFYQVGLWNFCEGYDDVGITYCSPHQRFYWFNPVTILVNELLAGATIALPGGVTDALRIVETASHWMYGCFLTGTVLTFLAIFLAPLGFSSKPRWSHRGRRIFFREVPLMLFTLVTLILTAGASVVATVMFTIFRNVFESAPELNISAELGTPMLAFMWIASGFNLLGFLFQIGTCCGVCCCSGKKKAIREGRLSSSGKPVIEKPRKDTARDGTIRRFGWKNRRIGA</sequence>
<keyword evidence="2" id="KW-0472">Membrane</keyword>
<accession>A0A8H7E3R7</accession>
<dbReference type="GO" id="GO:0051285">
    <property type="term" value="C:cell cortex of cell tip"/>
    <property type="evidence" value="ECO:0007669"/>
    <property type="project" value="TreeGrafter"/>
</dbReference>
<comment type="caution">
    <text evidence="3">The sequence shown here is derived from an EMBL/GenBank/DDBJ whole genome shotgun (WGS) entry which is preliminary data.</text>
</comment>
<dbReference type="EMBL" id="JAACFV010000056">
    <property type="protein sequence ID" value="KAF7508272.1"/>
    <property type="molecule type" value="Genomic_DNA"/>
</dbReference>
<organism evidence="3 4">
    <name type="scientific">Endocarpon pusillum</name>
    <dbReference type="NCBI Taxonomy" id="364733"/>
    <lineage>
        <taxon>Eukaryota</taxon>
        <taxon>Fungi</taxon>
        <taxon>Dikarya</taxon>
        <taxon>Ascomycota</taxon>
        <taxon>Pezizomycotina</taxon>
        <taxon>Eurotiomycetes</taxon>
        <taxon>Chaetothyriomycetidae</taxon>
        <taxon>Verrucariales</taxon>
        <taxon>Verrucariaceae</taxon>
        <taxon>Endocarpon</taxon>
    </lineage>
</organism>
<keyword evidence="4" id="KW-1185">Reference proteome</keyword>
<feature type="region of interest" description="Disordered" evidence="1">
    <location>
        <begin position="1"/>
        <end position="21"/>
    </location>
</feature>
<evidence type="ECO:0008006" key="5">
    <source>
        <dbReference type="Google" id="ProtNLM"/>
    </source>
</evidence>
<dbReference type="Proteomes" id="UP000606974">
    <property type="component" value="Unassembled WGS sequence"/>
</dbReference>
<feature type="transmembrane region" description="Helical" evidence="2">
    <location>
        <begin position="203"/>
        <end position="228"/>
    </location>
</feature>
<protein>
    <recommendedName>
        <fullName evidence="5">Integral membrane protein</fullName>
    </recommendedName>
</protein>
<keyword evidence="2" id="KW-0812">Transmembrane</keyword>
<dbReference type="InterPro" id="IPR052413">
    <property type="entry name" value="SUR7_domain"/>
</dbReference>